<feature type="active site" description="Nucleophile" evidence="1">
    <location>
        <position position="189"/>
    </location>
</feature>
<comment type="caution">
    <text evidence="4">The sequence shown here is derived from an EMBL/GenBank/DDBJ whole genome shotgun (WGS) entry which is preliminary data.</text>
</comment>
<gene>
    <name evidence="4" type="ORF">HNQ88_001654</name>
</gene>
<proteinExistence type="predicted"/>
<dbReference type="Pfam" id="PF01112">
    <property type="entry name" value="Asparaginase_2"/>
    <property type="match status" value="1"/>
</dbReference>
<feature type="binding site" evidence="2">
    <location>
        <begin position="240"/>
        <end position="243"/>
    </location>
    <ligand>
        <name>substrate</name>
    </ligand>
</feature>
<dbReference type="CDD" id="cd04513">
    <property type="entry name" value="Glycosylasparaginase"/>
    <property type="match status" value="1"/>
</dbReference>
<keyword evidence="5" id="KW-1185">Reference proteome</keyword>
<accession>A0AAE4BSN8</accession>
<feature type="binding site" evidence="2">
    <location>
        <begin position="217"/>
        <end position="220"/>
    </location>
    <ligand>
        <name>substrate</name>
    </ligand>
</feature>
<dbReference type="Proteomes" id="UP001185092">
    <property type="component" value="Unassembled WGS sequence"/>
</dbReference>
<dbReference type="FunFam" id="3.60.20.30:FF:000005">
    <property type="entry name" value="N(4)-(Beta-N-acetylglucosaminyl)-L-asparaginase"/>
    <property type="match status" value="1"/>
</dbReference>
<dbReference type="EC" id="3.5.1.26" evidence="4"/>
<dbReference type="SUPFAM" id="SSF56235">
    <property type="entry name" value="N-terminal nucleophile aminohydrolases (Ntn hydrolases)"/>
    <property type="match status" value="1"/>
</dbReference>
<evidence type="ECO:0000256" key="2">
    <source>
        <dbReference type="PIRSR" id="PIRSR600246-2"/>
    </source>
</evidence>
<keyword evidence="4" id="KW-0378">Hydrolase</keyword>
<protein>
    <submittedName>
        <fullName evidence="4">N4-(Beta-N-acetylglucosaminyl)-L-asparaginase</fullName>
        <ecNumber evidence="4">3.5.1.26</ecNumber>
    </submittedName>
</protein>
<dbReference type="PANTHER" id="PTHR10188:SF6">
    <property type="entry name" value="N(4)-(BETA-N-ACETYLGLUCOSAMINYL)-L-ASPARAGINASE"/>
    <property type="match status" value="1"/>
</dbReference>
<dbReference type="RefSeq" id="WP_309938123.1">
    <property type="nucleotide sequence ID" value="NZ_AP025305.1"/>
</dbReference>
<evidence type="ECO:0000313" key="4">
    <source>
        <dbReference type="EMBL" id="MDR6238617.1"/>
    </source>
</evidence>
<sequence length="334" mass="36267">MSSRRKFLKLSSIGVPLLGTSIFQSSIVEAATKKRSKGVKKPVVISTWRNGIQANEAAWKVLSAKGESLDAVEQGVMVVEADPKDRSVGYGGRPDKEGNVTLDACIMDHMSNVGAVAYLKNVKHAISVARKVMEETPHAMIVGDGAYRFAMDQGFKHENLLTPESEKEWKEWLKKSNYKPVINIENHDTIGMLALDENGNISGSCTTSGAAWKMPGRVGDSPIIGAGLFLDNEVGGAVATGLGEAVIRTAATTICVEYMRMGMHPQEAAKKAIERICDKHKNHPDMPNLQVGILALNKNGEYGGFGVRSGFNYAICDNDKGNRLEDAGYKLKWD</sequence>
<feature type="site" description="Cleavage; by autolysis" evidence="3">
    <location>
        <begin position="188"/>
        <end position="189"/>
    </location>
</feature>
<dbReference type="GO" id="GO:0003948">
    <property type="term" value="F:N4-(beta-N-acetylglucosaminyl)-L-asparaginase activity"/>
    <property type="evidence" value="ECO:0007669"/>
    <property type="project" value="UniProtKB-EC"/>
</dbReference>
<dbReference type="AlphaFoldDB" id="A0AAE4BSN8"/>
<dbReference type="InterPro" id="IPR000246">
    <property type="entry name" value="Peptidase_T2"/>
</dbReference>
<dbReference type="PROSITE" id="PS51318">
    <property type="entry name" value="TAT"/>
    <property type="match status" value="1"/>
</dbReference>
<dbReference type="Gene3D" id="3.60.20.30">
    <property type="entry name" value="(Glycosyl)asparaginase"/>
    <property type="match status" value="1"/>
</dbReference>
<evidence type="ECO:0000256" key="1">
    <source>
        <dbReference type="PIRSR" id="PIRSR600246-1"/>
    </source>
</evidence>
<dbReference type="PANTHER" id="PTHR10188">
    <property type="entry name" value="L-ASPARAGINASE"/>
    <property type="match status" value="1"/>
</dbReference>
<dbReference type="InterPro" id="IPR006311">
    <property type="entry name" value="TAT_signal"/>
</dbReference>
<evidence type="ECO:0000256" key="3">
    <source>
        <dbReference type="PIRSR" id="PIRSR600246-3"/>
    </source>
</evidence>
<reference evidence="4" key="1">
    <citation type="submission" date="2023-07" db="EMBL/GenBank/DDBJ databases">
        <title>Genomic Encyclopedia of Type Strains, Phase IV (KMG-IV): sequencing the most valuable type-strain genomes for metagenomic binning, comparative biology and taxonomic classification.</title>
        <authorList>
            <person name="Goeker M."/>
        </authorList>
    </citation>
    <scope>NUCLEOTIDE SEQUENCE</scope>
    <source>
        <strain evidence="4">DSM 26174</strain>
    </source>
</reference>
<evidence type="ECO:0000313" key="5">
    <source>
        <dbReference type="Proteomes" id="UP001185092"/>
    </source>
</evidence>
<dbReference type="InterPro" id="IPR029055">
    <property type="entry name" value="Ntn_hydrolases_N"/>
</dbReference>
<name>A0AAE4BSN8_9BACT</name>
<organism evidence="4 5">
    <name type="scientific">Aureibacter tunicatorum</name>
    <dbReference type="NCBI Taxonomy" id="866807"/>
    <lineage>
        <taxon>Bacteria</taxon>
        <taxon>Pseudomonadati</taxon>
        <taxon>Bacteroidota</taxon>
        <taxon>Cytophagia</taxon>
        <taxon>Cytophagales</taxon>
        <taxon>Persicobacteraceae</taxon>
        <taxon>Aureibacter</taxon>
    </lineage>
</organism>
<dbReference type="GO" id="GO:0005737">
    <property type="term" value="C:cytoplasm"/>
    <property type="evidence" value="ECO:0007669"/>
    <property type="project" value="TreeGrafter"/>
</dbReference>
<dbReference type="EMBL" id="JAVDQD010000002">
    <property type="protein sequence ID" value="MDR6238617.1"/>
    <property type="molecule type" value="Genomic_DNA"/>
</dbReference>